<organism evidence="1">
    <name type="scientific">Oryza barthii</name>
    <dbReference type="NCBI Taxonomy" id="65489"/>
    <lineage>
        <taxon>Eukaryota</taxon>
        <taxon>Viridiplantae</taxon>
        <taxon>Streptophyta</taxon>
        <taxon>Embryophyta</taxon>
        <taxon>Tracheophyta</taxon>
        <taxon>Spermatophyta</taxon>
        <taxon>Magnoliopsida</taxon>
        <taxon>Liliopsida</taxon>
        <taxon>Poales</taxon>
        <taxon>Poaceae</taxon>
        <taxon>BOP clade</taxon>
        <taxon>Oryzoideae</taxon>
        <taxon>Oryzeae</taxon>
        <taxon>Oryzinae</taxon>
        <taxon>Oryza</taxon>
    </lineage>
</organism>
<dbReference type="Gramene" id="OBART12G08130.1">
    <property type="protein sequence ID" value="OBART12G08130.1"/>
    <property type="gene ID" value="OBART12G08130"/>
</dbReference>
<accession>A0A0D3HT63</accession>
<protein>
    <submittedName>
        <fullName evidence="1">Uncharacterized protein</fullName>
    </submittedName>
</protein>
<dbReference type="PaxDb" id="65489-OBART12G08120.1"/>
<dbReference type="Gramene" id="OBART12G08120.1">
    <property type="protein sequence ID" value="OBART12G08120.1"/>
    <property type="gene ID" value="OBART12G08120"/>
</dbReference>
<dbReference type="AlphaFoldDB" id="A0A0D3HT63"/>
<sequence>MCAVMYLPRSSSAIDLQQQPHLHRTVRHPHNPRHARPLCVPPCPHSAVQMPNQIKRRMLNTAIVRRDSLEDCHVAGIVTGLTNSLLMRYSVFLLEQPNMSIGLTLCRHHHLQAGGKVSISGRVRQEVGGLYAGHKQCSTASAAVLCPSGLASSRFRRQWMRPCSRFVADVTHGFHAAGHCIERHALAANHSGNP</sequence>
<evidence type="ECO:0000313" key="2">
    <source>
        <dbReference type="Proteomes" id="UP000026960"/>
    </source>
</evidence>
<name>A0A0D3HT63_9ORYZ</name>
<evidence type="ECO:0000313" key="1">
    <source>
        <dbReference type="EnsemblPlants" id="OBART12G08130.1"/>
    </source>
</evidence>
<dbReference type="EnsemblPlants" id="OBART12G08120.1">
    <property type="protein sequence ID" value="OBART12G08120.1"/>
    <property type="gene ID" value="OBART12G08120"/>
</dbReference>
<reference evidence="1" key="1">
    <citation type="journal article" date="2009" name="Rice">
        <title>De Novo Next Generation Sequencing of Plant Genomes.</title>
        <authorList>
            <person name="Rounsley S."/>
            <person name="Marri P.R."/>
            <person name="Yu Y."/>
            <person name="He R."/>
            <person name="Sisneros N."/>
            <person name="Goicoechea J.L."/>
            <person name="Lee S.J."/>
            <person name="Angelova A."/>
            <person name="Kudrna D."/>
            <person name="Luo M."/>
            <person name="Affourtit J."/>
            <person name="Desany B."/>
            <person name="Knight J."/>
            <person name="Niazi F."/>
            <person name="Egholm M."/>
            <person name="Wing R.A."/>
        </authorList>
    </citation>
    <scope>NUCLEOTIDE SEQUENCE [LARGE SCALE GENOMIC DNA]</scope>
    <source>
        <strain evidence="1">IRGC 105608</strain>
    </source>
</reference>
<keyword evidence="2" id="KW-1185">Reference proteome</keyword>
<dbReference type="Proteomes" id="UP000026960">
    <property type="component" value="Chromosome 12"/>
</dbReference>
<dbReference type="HOGENOM" id="CLU_1404402_0_0_1"/>
<proteinExistence type="predicted"/>
<reference evidence="1" key="2">
    <citation type="submission" date="2015-03" db="UniProtKB">
        <authorList>
            <consortium name="EnsemblPlants"/>
        </authorList>
    </citation>
    <scope>IDENTIFICATION</scope>
</reference>
<dbReference type="EnsemblPlants" id="OBART12G08130.1">
    <property type="protein sequence ID" value="OBART12G08130.1"/>
    <property type="gene ID" value="OBART12G08130"/>
</dbReference>